<dbReference type="Pfam" id="PF00155">
    <property type="entry name" value="Aminotran_1_2"/>
    <property type="match status" value="1"/>
</dbReference>
<sequence length="329" mass="37565">MIRIHKNESPIPPLSSEVVGDIISNISVQQYPGREYDEFKAAYANFYNIKVSQIICGNGSDELIQKLMILMPEGPILTLNPDFFMYRAYAKQLQRDIHFVEADDRLVFSKERILNAIKTLRPSCFILSSPHNPTGYQFKDAFLLDLAVEMKAIGGYLVVDEAYMDYGEPANLPFQDHIIQLRTLSKAYSLAGLRIGVAISTDATIDVLKRIEHPYPLNTFALKIATYMFEHVDATTRYIEHQRALADRLKSIFSKVAHLMTVYPSATNFVLTKGERARALGAFIHQNGFLPRFYEETGMTDCVRYSITTQTHLNQLEQLVETWRDTHDI</sequence>
<dbReference type="Proteomes" id="UP000009885">
    <property type="component" value="Unassembled WGS sequence"/>
</dbReference>
<dbReference type="eggNOG" id="COG0079">
    <property type="taxonomic scope" value="Bacteria"/>
</dbReference>
<evidence type="ECO:0000259" key="7">
    <source>
        <dbReference type="Pfam" id="PF00155"/>
    </source>
</evidence>
<dbReference type="InterPro" id="IPR004839">
    <property type="entry name" value="Aminotransferase_I/II_large"/>
</dbReference>
<name>K9B9U4_9STAP</name>
<reference evidence="8 9" key="1">
    <citation type="journal article" date="2013" name="Genome Announc.">
        <title>Genome Sequence of Staphylococcus massiliensis Strain S46, Isolated from the Surface of Healthy Human Skin.</title>
        <authorList>
            <person name="Srivastav R."/>
            <person name="Singh A."/>
            <person name="Jangir P.K."/>
            <person name="Kumari C."/>
            <person name="Muduli S."/>
            <person name="Sharma R."/>
        </authorList>
    </citation>
    <scope>NUCLEOTIDE SEQUENCE [LARGE SCALE GENOMIC DNA]</scope>
    <source>
        <strain evidence="8 9">S46</strain>
    </source>
</reference>
<evidence type="ECO:0000256" key="1">
    <source>
        <dbReference type="ARBA" id="ARBA00001933"/>
    </source>
</evidence>
<dbReference type="SUPFAM" id="SSF53383">
    <property type="entry name" value="PLP-dependent transferases"/>
    <property type="match status" value="1"/>
</dbReference>
<proteinExistence type="inferred from homology"/>
<evidence type="ECO:0000313" key="8">
    <source>
        <dbReference type="EMBL" id="EKU50525.1"/>
    </source>
</evidence>
<dbReference type="AlphaFoldDB" id="K9B9U4"/>
<evidence type="ECO:0000256" key="5">
    <source>
        <dbReference type="ARBA" id="ARBA00022898"/>
    </source>
</evidence>
<keyword evidence="5 6" id="KW-0663">Pyridoxal phosphate</keyword>
<keyword evidence="4 8" id="KW-0808">Transferase</keyword>
<dbReference type="STRING" id="1229783.C273_00850"/>
<dbReference type="PROSITE" id="PS00599">
    <property type="entry name" value="AA_TRANSFER_CLASS_2"/>
    <property type="match status" value="1"/>
</dbReference>
<comment type="cofactor">
    <cofactor evidence="1 6">
        <name>pyridoxal 5'-phosphate</name>
        <dbReference type="ChEBI" id="CHEBI:597326"/>
    </cofactor>
</comment>
<dbReference type="OrthoDB" id="9813612at2"/>
<protein>
    <recommendedName>
        <fullName evidence="2">Putative pyridoxal phosphate-dependent acyltransferase</fullName>
    </recommendedName>
</protein>
<evidence type="ECO:0000256" key="4">
    <source>
        <dbReference type="ARBA" id="ARBA00022679"/>
    </source>
</evidence>
<accession>K9B9U4</accession>
<dbReference type="GO" id="GO:0008483">
    <property type="term" value="F:transaminase activity"/>
    <property type="evidence" value="ECO:0007669"/>
    <property type="project" value="UniProtKB-KW"/>
</dbReference>
<evidence type="ECO:0000313" key="9">
    <source>
        <dbReference type="Proteomes" id="UP000009885"/>
    </source>
</evidence>
<dbReference type="GO" id="GO:0030170">
    <property type="term" value="F:pyridoxal phosphate binding"/>
    <property type="evidence" value="ECO:0007669"/>
    <property type="project" value="InterPro"/>
</dbReference>
<evidence type="ECO:0000256" key="2">
    <source>
        <dbReference type="ARBA" id="ARBA00015148"/>
    </source>
</evidence>
<organism evidence="8 9">
    <name type="scientific">Staphylococcus massiliensis S46</name>
    <dbReference type="NCBI Taxonomy" id="1229783"/>
    <lineage>
        <taxon>Bacteria</taxon>
        <taxon>Bacillati</taxon>
        <taxon>Bacillota</taxon>
        <taxon>Bacilli</taxon>
        <taxon>Bacillales</taxon>
        <taxon>Staphylococcaceae</taxon>
        <taxon>Staphylococcus</taxon>
    </lineage>
</organism>
<dbReference type="CDD" id="cd00609">
    <property type="entry name" value="AAT_like"/>
    <property type="match status" value="1"/>
</dbReference>
<evidence type="ECO:0000256" key="6">
    <source>
        <dbReference type="RuleBase" id="RU003693"/>
    </source>
</evidence>
<feature type="domain" description="Aminotransferase class I/classII large" evidence="7">
    <location>
        <begin position="27"/>
        <end position="277"/>
    </location>
</feature>
<evidence type="ECO:0000256" key="3">
    <source>
        <dbReference type="ARBA" id="ARBA00022576"/>
    </source>
</evidence>
<dbReference type="PANTHER" id="PTHR42885:SF2">
    <property type="entry name" value="HISTIDINOL-PHOSPHATE AMINOTRANSFERASE"/>
    <property type="match status" value="1"/>
</dbReference>
<gene>
    <name evidence="8" type="ORF">C273_00850</name>
</gene>
<dbReference type="InterPro" id="IPR015424">
    <property type="entry name" value="PyrdxlP-dep_Trfase"/>
</dbReference>
<dbReference type="RefSeq" id="WP_009381805.1">
    <property type="nucleotide sequence ID" value="NZ_AMSQ01000001.1"/>
</dbReference>
<dbReference type="Gene3D" id="3.90.1150.10">
    <property type="entry name" value="Aspartate Aminotransferase, domain 1"/>
    <property type="match status" value="1"/>
</dbReference>
<comment type="similarity">
    <text evidence="6">Belongs to the class-II pyridoxal-phosphate-dependent aminotransferase family.</text>
</comment>
<keyword evidence="9" id="KW-1185">Reference proteome</keyword>
<dbReference type="InterPro" id="IPR015421">
    <property type="entry name" value="PyrdxlP-dep_Trfase_major"/>
</dbReference>
<dbReference type="PATRIC" id="fig|1229783.3.peg.173"/>
<dbReference type="EMBL" id="AMSQ01000001">
    <property type="protein sequence ID" value="EKU50525.1"/>
    <property type="molecule type" value="Genomic_DNA"/>
</dbReference>
<dbReference type="InterPro" id="IPR015422">
    <property type="entry name" value="PyrdxlP-dep_Trfase_small"/>
</dbReference>
<comment type="caution">
    <text evidence="8">The sequence shown here is derived from an EMBL/GenBank/DDBJ whole genome shotgun (WGS) entry which is preliminary data.</text>
</comment>
<dbReference type="InterPro" id="IPR001917">
    <property type="entry name" value="Aminotrans_II_pyridoxalP_BS"/>
</dbReference>
<dbReference type="Gene3D" id="3.40.640.10">
    <property type="entry name" value="Type I PLP-dependent aspartate aminotransferase-like (Major domain)"/>
    <property type="match status" value="1"/>
</dbReference>
<dbReference type="PANTHER" id="PTHR42885">
    <property type="entry name" value="HISTIDINOL-PHOSPHATE AMINOTRANSFERASE-RELATED"/>
    <property type="match status" value="1"/>
</dbReference>
<keyword evidence="3 8" id="KW-0032">Aminotransferase</keyword>